<name>B7AQU5_9FIRM</name>
<accession>B7AQU5</accession>
<reference evidence="2 3" key="1">
    <citation type="submission" date="2008-11" db="EMBL/GenBank/DDBJ databases">
        <title>Draft genome sequence of Bacteroides pectinophilus (ATCC 43243).</title>
        <authorList>
            <person name="Sudarsanam P."/>
            <person name="Ley R."/>
            <person name="Guruge J."/>
            <person name="Turnbaugh P.J."/>
            <person name="Mahowald M."/>
            <person name="Liep D."/>
            <person name="Gordon J."/>
        </authorList>
    </citation>
    <scope>NUCLEOTIDE SEQUENCE [LARGE SCALE GENOMIC DNA]</scope>
    <source>
        <strain evidence="2 3">ATCC 43243</strain>
    </source>
</reference>
<dbReference type="EMBL" id="ABVQ01000035">
    <property type="protein sequence ID" value="EEC58067.1"/>
    <property type="molecule type" value="Genomic_DNA"/>
</dbReference>
<gene>
    <name evidence="2" type="ORF">BACPEC_01052</name>
</gene>
<feature type="domain" description="Phage tail tape measure protein" evidence="1">
    <location>
        <begin position="71"/>
        <end position="264"/>
    </location>
</feature>
<sequence length="377" mass="38087">MNFNSLLSIILSLSNGNTSKAFSEFLSVLTSGLVAATSELEKYNSALSKVAGTSSFTSKELNEISVASANAAARYGKHASDYVAAAGAIYDSGAANAAQLTDLCAALQNSAGMSSEMSSGYILAANSAYTLHDGVDSLIDILDGQNSIINSTSAGLQDMAEATILAAASAAQCGISADEFSALAATALDGTAMSGKAAGSMLNSIFNTLSNLTDPSIISALNSVGISITEISEGSNALRSPIQLISELADQFNTLDSSSKNSIAGILGTDSASLTAFMSNMKSYSDNLALYRASAVSLIDSSAATSSELNKAVNKFSAAWDATAGNLIDTDDIADAVNALTKLLSVVESVTDVIGGKGAIALSAGAAGLASFIKNFD</sequence>
<dbReference type="eggNOG" id="ENOG50341FU">
    <property type="taxonomic scope" value="Bacteria"/>
</dbReference>
<keyword evidence="3" id="KW-1185">Reference proteome</keyword>
<comment type="caution">
    <text evidence="2">The sequence shown here is derived from an EMBL/GenBank/DDBJ whole genome shotgun (WGS) entry which is preliminary data.</text>
</comment>
<evidence type="ECO:0000259" key="1">
    <source>
        <dbReference type="Pfam" id="PF10145"/>
    </source>
</evidence>
<dbReference type="HOGENOM" id="CLU_732909_0_0_9"/>
<dbReference type="AlphaFoldDB" id="B7AQU5"/>
<dbReference type="Pfam" id="PF10145">
    <property type="entry name" value="PhageMin_Tail"/>
    <property type="match status" value="1"/>
</dbReference>
<evidence type="ECO:0000313" key="3">
    <source>
        <dbReference type="Proteomes" id="UP000003136"/>
    </source>
</evidence>
<dbReference type="Proteomes" id="UP000003136">
    <property type="component" value="Unassembled WGS sequence"/>
</dbReference>
<organism evidence="2 3">
    <name type="scientific">[Bacteroides] pectinophilus ATCC 43243</name>
    <dbReference type="NCBI Taxonomy" id="483218"/>
    <lineage>
        <taxon>Bacteria</taxon>
        <taxon>Bacillati</taxon>
        <taxon>Bacillota</taxon>
        <taxon>Clostridia</taxon>
        <taxon>Eubacteriales</taxon>
    </lineage>
</organism>
<protein>
    <recommendedName>
        <fullName evidence="1">Phage tail tape measure protein domain-containing protein</fullName>
    </recommendedName>
</protein>
<dbReference type="InterPro" id="IPR010090">
    <property type="entry name" value="Phage_tape_meas"/>
</dbReference>
<reference evidence="2 3" key="2">
    <citation type="submission" date="2008-11" db="EMBL/GenBank/DDBJ databases">
        <authorList>
            <person name="Fulton L."/>
            <person name="Clifton S."/>
            <person name="Fulton B."/>
            <person name="Xu J."/>
            <person name="Minx P."/>
            <person name="Pepin K.H."/>
            <person name="Johnson M."/>
            <person name="Bhonagiri V."/>
            <person name="Nash W.E."/>
            <person name="Mardis E.R."/>
            <person name="Wilson R.K."/>
        </authorList>
    </citation>
    <scope>NUCLEOTIDE SEQUENCE [LARGE SCALE GENOMIC DNA]</scope>
    <source>
        <strain evidence="2 3">ATCC 43243</strain>
    </source>
</reference>
<evidence type="ECO:0000313" key="2">
    <source>
        <dbReference type="EMBL" id="EEC58067.1"/>
    </source>
</evidence>
<dbReference type="STRING" id="483218.BACPEC_01052"/>
<proteinExistence type="predicted"/>